<name>A0A1W4XE90_AGRPL</name>
<protein>
    <submittedName>
        <fullName evidence="2">Uncharacterized protein LOC108743304 isoform X1</fullName>
    </submittedName>
    <submittedName>
        <fullName evidence="3">Uncharacterized protein LOC112905206 isoform X1</fullName>
    </submittedName>
</protein>
<accession>A0A1W4XE90</accession>
<proteinExistence type="predicted"/>
<dbReference type="STRING" id="224129.A0A1W4XE90"/>
<dbReference type="KEGG" id="apln:108743304"/>
<dbReference type="RefSeq" id="XP_025832950.1">
    <property type="nucleotide sequence ID" value="XM_025977165.1"/>
</dbReference>
<dbReference type="KEGG" id="apln:112905206"/>
<dbReference type="GeneID" id="108743304"/>
<dbReference type="RefSeq" id="XP_018334329.1">
    <property type="nucleotide sequence ID" value="XM_018478827.2"/>
</dbReference>
<dbReference type="Proteomes" id="UP000192223">
    <property type="component" value="Unplaced"/>
</dbReference>
<gene>
    <name evidence="2" type="primary">LOC108743304</name>
    <name evidence="3" type="synonym">LOC112905206</name>
</gene>
<dbReference type="OrthoDB" id="6375980at2759"/>
<reference evidence="2 3" key="1">
    <citation type="submission" date="2025-04" db="UniProtKB">
        <authorList>
            <consortium name="RefSeq"/>
        </authorList>
    </citation>
    <scope>IDENTIFICATION</scope>
    <source>
        <tissue evidence="2 3">Entire body</tissue>
    </source>
</reference>
<evidence type="ECO:0000313" key="1">
    <source>
        <dbReference type="Proteomes" id="UP000192223"/>
    </source>
</evidence>
<evidence type="ECO:0000313" key="3">
    <source>
        <dbReference type="RefSeq" id="XP_025832950.1"/>
    </source>
</evidence>
<evidence type="ECO:0000313" key="2">
    <source>
        <dbReference type="RefSeq" id="XP_018334329.1"/>
    </source>
</evidence>
<keyword evidence="1" id="KW-1185">Reference proteome</keyword>
<dbReference type="AlphaFoldDB" id="A0A1W4XE90"/>
<organism evidence="1 2">
    <name type="scientific">Agrilus planipennis</name>
    <name type="common">Emerald ash borer</name>
    <name type="synonym">Agrilus marcopoli</name>
    <dbReference type="NCBI Taxonomy" id="224129"/>
    <lineage>
        <taxon>Eukaryota</taxon>
        <taxon>Metazoa</taxon>
        <taxon>Ecdysozoa</taxon>
        <taxon>Arthropoda</taxon>
        <taxon>Hexapoda</taxon>
        <taxon>Insecta</taxon>
        <taxon>Pterygota</taxon>
        <taxon>Neoptera</taxon>
        <taxon>Endopterygota</taxon>
        <taxon>Coleoptera</taxon>
        <taxon>Polyphaga</taxon>
        <taxon>Elateriformia</taxon>
        <taxon>Buprestoidea</taxon>
        <taxon>Buprestidae</taxon>
        <taxon>Agrilinae</taxon>
        <taxon>Agrilus</taxon>
    </lineage>
</organism>
<sequence length="207" mass="23936">MLFNMNGQEEDNTFENTILSFYIHNDWRGILSIDINYYNITNARRLMWAWPSEEELHFIGKLILEKKLNGVVSVGCGCGLFEWLLGQCTSLNVRGIEINDSWWNSKYSGTKFIPLLFPKLLPQTKLFNNDEALLFCYFNDEIAFQKYVAAYEGNLIFIVGPNKGTNIYANPDPINPKFSSQDSWKMIDIKQFKNSINVVSAFERSTK</sequence>